<proteinExistence type="predicted"/>
<accession>A0A8B6F494</accession>
<gene>
    <name evidence="2" type="ORF">MGAL_10B036533</name>
</gene>
<dbReference type="AlphaFoldDB" id="A0A8B6F494"/>
<feature type="compositionally biased region" description="Basic residues" evidence="1">
    <location>
        <begin position="41"/>
        <end position="51"/>
    </location>
</feature>
<protein>
    <submittedName>
        <fullName evidence="2">Uncharacterized protein</fullName>
    </submittedName>
</protein>
<evidence type="ECO:0000256" key="1">
    <source>
        <dbReference type="SAM" id="MobiDB-lite"/>
    </source>
</evidence>
<sequence length="64" mass="7645">MGCTASMDGFPSKDSRRKRDLLETRNEKINEKLGTPERKYPRPRPSKRQKKPYLYSWRVFRTGV</sequence>
<organism evidence="2 3">
    <name type="scientific">Mytilus galloprovincialis</name>
    <name type="common">Mediterranean mussel</name>
    <dbReference type="NCBI Taxonomy" id="29158"/>
    <lineage>
        <taxon>Eukaryota</taxon>
        <taxon>Metazoa</taxon>
        <taxon>Spiralia</taxon>
        <taxon>Lophotrochozoa</taxon>
        <taxon>Mollusca</taxon>
        <taxon>Bivalvia</taxon>
        <taxon>Autobranchia</taxon>
        <taxon>Pteriomorphia</taxon>
        <taxon>Mytilida</taxon>
        <taxon>Mytiloidea</taxon>
        <taxon>Mytilidae</taxon>
        <taxon>Mytilinae</taxon>
        <taxon>Mytilus</taxon>
    </lineage>
</organism>
<dbReference type="EMBL" id="UYJE01006246">
    <property type="protein sequence ID" value="VDI44359.1"/>
    <property type="molecule type" value="Genomic_DNA"/>
</dbReference>
<keyword evidence="3" id="KW-1185">Reference proteome</keyword>
<feature type="region of interest" description="Disordered" evidence="1">
    <location>
        <begin position="1"/>
        <end position="52"/>
    </location>
</feature>
<comment type="caution">
    <text evidence="2">The sequence shown here is derived from an EMBL/GenBank/DDBJ whole genome shotgun (WGS) entry which is preliminary data.</text>
</comment>
<dbReference type="Proteomes" id="UP000596742">
    <property type="component" value="Unassembled WGS sequence"/>
</dbReference>
<feature type="compositionally biased region" description="Basic and acidic residues" evidence="1">
    <location>
        <begin position="20"/>
        <end position="40"/>
    </location>
</feature>
<evidence type="ECO:0000313" key="2">
    <source>
        <dbReference type="EMBL" id="VDI44359.1"/>
    </source>
</evidence>
<evidence type="ECO:0000313" key="3">
    <source>
        <dbReference type="Proteomes" id="UP000596742"/>
    </source>
</evidence>
<name>A0A8B6F494_MYTGA</name>
<reference evidence="2" key="1">
    <citation type="submission" date="2018-11" db="EMBL/GenBank/DDBJ databases">
        <authorList>
            <person name="Alioto T."/>
            <person name="Alioto T."/>
        </authorList>
    </citation>
    <scope>NUCLEOTIDE SEQUENCE</scope>
</reference>